<keyword evidence="3" id="KW-1185">Reference proteome</keyword>
<sequence length="60" mass="6191">MGLEDLTKKASEALGSDKAEEISDKTLNTAAGVAKKVTGGKADATIDSVRDAADRKIGRD</sequence>
<organism evidence="2 3">
    <name type="scientific">Actinomyces lilanjuaniae</name>
    <dbReference type="NCBI Taxonomy" id="2321394"/>
    <lineage>
        <taxon>Bacteria</taxon>
        <taxon>Bacillati</taxon>
        <taxon>Actinomycetota</taxon>
        <taxon>Actinomycetes</taxon>
        <taxon>Actinomycetales</taxon>
        <taxon>Actinomycetaceae</taxon>
        <taxon>Actinomyces</taxon>
    </lineage>
</organism>
<reference evidence="2 3" key="1">
    <citation type="submission" date="2018-09" db="EMBL/GenBank/DDBJ databases">
        <authorList>
            <person name="Li J."/>
        </authorList>
    </citation>
    <scope>NUCLEOTIDE SEQUENCE [LARGE SCALE GENOMIC DNA]</scope>
    <source>
        <strain evidence="2 3">2129</strain>
    </source>
</reference>
<dbReference type="Pfam" id="PF14013">
    <property type="entry name" value="MT0933_antitox"/>
    <property type="match status" value="1"/>
</dbReference>
<accession>A0ABM6Z5T9</accession>
<feature type="region of interest" description="Disordered" evidence="1">
    <location>
        <begin position="1"/>
        <end position="20"/>
    </location>
</feature>
<name>A0ABM6Z5T9_9ACTO</name>
<dbReference type="RefSeq" id="WP_119835503.1">
    <property type="nucleotide sequence ID" value="NZ_CP032514.1"/>
</dbReference>
<dbReference type="EMBL" id="CP032514">
    <property type="protein sequence ID" value="AYD90562.1"/>
    <property type="molecule type" value="Genomic_DNA"/>
</dbReference>
<dbReference type="InterPro" id="IPR028037">
    <property type="entry name" value="Antitoxin_Rv0909/MT0933"/>
</dbReference>
<gene>
    <name evidence="2" type="ORF">D5R93_12155</name>
</gene>
<proteinExistence type="predicted"/>
<evidence type="ECO:0000313" key="3">
    <source>
        <dbReference type="Proteomes" id="UP000273001"/>
    </source>
</evidence>
<evidence type="ECO:0000256" key="1">
    <source>
        <dbReference type="SAM" id="MobiDB-lite"/>
    </source>
</evidence>
<dbReference type="Proteomes" id="UP000273001">
    <property type="component" value="Chromosome"/>
</dbReference>
<protein>
    <submittedName>
        <fullName evidence="2">Antitoxin</fullName>
    </submittedName>
</protein>
<evidence type="ECO:0000313" key="2">
    <source>
        <dbReference type="EMBL" id="AYD90562.1"/>
    </source>
</evidence>